<comment type="caution">
    <text evidence="2">The sequence shown here is derived from an EMBL/GenBank/DDBJ whole genome shotgun (WGS) entry which is preliminary data.</text>
</comment>
<dbReference type="AlphaFoldDB" id="A0AAW2YVR0"/>
<keyword evidence="1" id="KW-0175">Coiled coil</keyword>
<organism evidence="2 3">
    <name type="scientific">Acrasis kona</name>
    <dbReference type="NCBI Taxonomy" id="1008807"/>
    <lineage>
        <taxon>Eukaryota</taxon>
        <taxon>Discoba</taxon>
        <taxon>Heterolobosea</taxon>
        <taxon>Tetramitia</taxon>
        <taxon>Eutetramitia</taxon>
        <taxon>Acrasidae</taxon>
        <taxon>Acrasis</taxon>
    </lineage>
</organism>
<accession>A0AAW2YVR0</accession>
<dbReference type="Proteomes" id="UP001431209">
    <property type="component" value="Unassembled WGS sequence"/>
</dbReference>
<reference evidence="2 3" key="1">
    <citation type="submission" date="2024-03" db="EMBL/GenBank/DDBJ databases">
        <title>The Acrasis kona genome and developmental transcriptomes reveal deep origins of eukaryotic multicellular pathways.</title>
        <authorList>
            <person name="Sheikh S."/>
            <person name="Fu C.-J."/>
            <person name="Brown M.W."/>
            <person name="Baldauf S.L."/>
        </authorList>
    </citation>
    <scope>NUCLEOTIDE SEQUENCE [LARGE SCALE GENOMIC DNA]</scope>
    <source>
        <strain evidence="2 3">ATCC MYA-3509</strain>
    </source>
</reference>
<evidence type="ECO:0000256" key="1">
    <source>
        <dbReference type="SAM" id="Coils"/>
    </source>
</evidence>
<feature type="non-terminal residue" evidence="2">
    <location>
        <position position="1"/>
    </location>
</feature>
<gene>
    <name evidence="2" type="ORF">AKO1_012332</name>
</gene>
<feature type="non-terminal residue" evidence="2">
    <location>
        <position position="381"/>
    </location>
</feature>
<name>A0AAW2YVR0_9EUKA</name>
<sequence length="381" mass="44019">AQPIQRVAPNDQDEIAKLKTGDDTVAFFSRAGKNTAVKLVMLNRAEVYTTSYDKLRPVEGLIPSQYSKEFRPYDLVVVPEEEVDSEYFTMSSNGVVHMQPGQPTEFISLSDWMKESTMFNVLRRIKFFKQFLIYKSFRLWYKISRYLKYTKKRAKLARGFFLAKSAFAPSLMLLHSLSYDLQNIPIMDYSNLKRECDIESFREAQKEKRSKESRTFEIKIEAMENILEKLCDNVTARSRVPDMNSTDNIEAYLNGKIPIIEPDEAYTVKKSKSMVEAQKEELERQKALKKAKEEADMLGSFIRVADYMAVESLVTLAKHTLGNFKITLHEKTNILFLVALSFDKNANILFSPSENEILVMFQTNADEIIQAVHQVPRLLYI</sequence>
<keyword evidence="3" id="KW-1185">Reference proteome</keyword>
<dbReference type="EMBL" id="JAOPGA020000769">
    <property type="protein sequence ID" value="KAL0481562.1"/>
    <property type="molecule type" value="Genomic_DNA"/>
</dbReference>
<feature type="coiled-coil region" evidence="1">
    <location>
        <begin position="268"/>
        <end position="295"/>
    </location>
</feature>
<evidence type="ECO:0000313" key="2">
    <source>
        <dbReference type="EMBL" id="KAL0481562.1"/>
    </source>
</evidence>
<evidence type="ECO:0000313" key="3">
    <source>
        <dbReference type="Proteomes" id="UP001431209"/>
    </source>
</evidence>
<proteinExistence type="predicted"/>
<protein>
    <submittedName>
        <fullName evidence="2">Uncharacterized protein</fullName>
    </submittedName>
</protein>